<sequence>MRGNMTENKKFVRLFEIYTSLILDGFILKNKFVDDNNMSKRTLLRDIKEIEKYLRIELKSEKDKYVISSSDLKKIKKGFNFDDNIKKNVDILFSIFIKKVSSNLSLIPRSTVSKLLPQNIDDEYYDVILIARNDINHISGDSENIDKLLSFVKDLNDISFDYYMESAKSSFRVEAAAYLIYYFQGIWYLVANDNKKNRIKTYIINNISNINIIKKIKFTDKKDKEEYDNQYKIRSEKRDKLIKHLESKRSIYWNEDKIVKTLVKFNSNVAHYFKNRNYGFNQKIKMELEDGSVLINFDFSSFTELRIFLSPWLGAFKIISPEKFNKEFIEHLNNALSVMQSE</sequence>
<gene>
    <name evidence="2" type="ordered locus">Bmur_0084</name>
</gene>
<organism evidence="2 3">
    <name type="scientific">Brachyspira murdochii (strain ATCC 51284 / DSM 12563 / 56-150)</name>
    <name type="common">Serpulina murdochii</name>
    <dbReference type="NCBI Taxonomy" id="526224"/>
    <lineage>
        <taxon>Bacteria</taxon>
        <taxon>Pseudomonadati</taxon>
        <taxon>Spirochaetota</taxon>
        <taxon>Spirochaetia</taxon>
        <taxon>Brachyspirales</taxon>
        <taxon>Brachyspiraceae</taxon>
        <taxon>Brachyspira</taxon>
    </lineage>
</organism>
<dbReference type="Pfam" id="PF13280">
    <property type="entry name" value="WYL"/>
    <property type="match status" value="1"/>
</dbReference>
<dbReference type="EMBL" id="CP001959">
    <property type="protein sequence ID" value="ADG70194.1"/>
    <property type="molecule type" value="Genomic_DNA"/>
</dbReference>
<dbReference type="InterPro" id="IPR026881">
    <property type="entry name" value="WYL_dom"/>
</dbReference>
<evidence type="ECO:0000313" key="2">
    <source>
        <dbReference type="EMBL" id="ADG70194.1"/>
    </source>
</evidence>
<accession>D5U4E9</accession>
<reference evidence="2 3" key="1">
    <citation type="journal article" date="2010" name="Stand. Genomic Sci.">
        <title>Complete genome sequence of Brachyspira murdochii type strain (56-150).</title>
        <authorList>
            <person name="Pati A."/>
            <person name="Sikorski J."/>
            <person name="Gronow S."/>
            <person name="Munk C."/>
            <person name="Lapidus A."/>
            <person name="Copeland A."/>
            <person name="Glavina Del Tio T."/>
            <person name="Nolan M."/>
            <person name="Lucas S."/>
            <person name="Chen F."/>
            <person name="Tice H."/>
            <person name="Cheng J.F."/>
            <person name="Han C."/>
            <person name="Detter J.C."/>
            <person name="Bruce D."/>
            <person name="Tapia R."/>
            <person name="Goodwin L."/>
            <person name="Pitluck S."/>
            <person name="Liolios K."/>
            <person name="Ivanova N."/>
            <person name="Mavromatis K."/>
            <person name="Mikhailova N."/>
            <person name="Chen A."/>
            <person name="Palaniappan K."/>
            <person name="Land M."/>
            <person name="Hauser L."/>
            <person name="Chang Y.J."/>
            <person name="Jeffries C.D."/>
            <person name="Spring S."/>
            <person name="Rohde M."/>
            <person name="Goker M."/>
            <person name="Bristow J."/>
            <person name="Eisen J.A."/>
            <person name="Markowitz V."/>
            <person name="Hugenholtz P."/>
            <person name="Kyrpides N.C."/>
            <person name="Klenk H.P."/>
        </authorList>
    </citation>
    <scope>NUCLEOTIDE SEQUENCE [LARGE SCALE GENOMIC DNA]</scope>
    <source>
        <strain evidence="3">ATCC 51284 / DSM 12563 / 56-150</strain>
    </source>
</reference>
<dbReference type="eggNOG" id="COG2378">
    <property type="taxonomic scope" value="Bacteria"/>
</dbReference>
<evidence type="ECO:0000313" key="3">
    <source>
        <dbReference type="Proteomes" id="UP000001915"/>
    </source>
</evidence>
<proteinExistence type="predicted"/>
<name>D5U4E9_BRAM5</name>
<dbReference type="STRING" id="526224.Bmur_0084"/>
<feature type="domain" description="WYL" evidence="1">
    <location>
        <begin position="145"/>
        <end position="210"/>
    </location>
</feature>
<dbReference type="Proteomes" id="UP000001915">
    <property type="component" value="Chromosome"/>
</dbReference>
<evidence type="ECO:0000259" key="1">
    <source>
        <dbReference type="Pfam" id="PF13280"/>
    </source>
</evidence>
<dbReference type="AlphaFoldDB" id="D5U4E9"/>
<protein>
    <submittedName>
        <fullName evidence="2">Putative transcriptional regulator</fullName>
    </submittedName>
</protein>
<dbReference type="HOGENOM" id="CLU_069767_0_0_12"/>
<dbReference type="KEGG" id="brm:Bmur_0084"/>